<dbReference type="PANTHER" id="PTHR13723">
    <property type="entry name" value="ADAMTS A DISINTEGRIN AND METALLOPROTEASE WITH THROMBOSPONDIN MOTIFS PROTEASE"/>
    <property type="match status" value="1"/>
</dbReference>
<dbReference type="RefSeq" id="XP_020305266.1">
    <property type="nucleotide sequence ID" value="XM_020450996.1"/>
</dbReference>
<dbReference type="GO" id="GO:0006508">
    <property type="term" value="P:proteolysis"/>
    <property type="evidence" value="ECO:0007669"/>
    <property type="project" value="UniProtKB-KW"/>
</dbReference>
<dbReference type="GO" id="GO:0004222">
    <property type="term" value="F:metalloendopeptidase activity"/>
    <property type="evidence" value="ECO:0007669"/>
    <property type="project" value="InterPro"/>
</dbReference>
<dbReference type="SUPFAM" id="SSF55486">
    <property type="entry name" value="Metalloproteases ('zincins'), catalytic domain"/>
    <property type="match status" value="1"/>
</dbReference>
<gene>
    <name evidence="10" type="ORF">LOAG_18335</name>
</gene>
<dbReference type="PROSITE" id="PS50215">
    <property type="entry name" value="ADAM_MEPRO"/>
    <property type="match status" value="1"/>
</dbReference>
<keyword evidence="2 8" id="KW-0479">Metal-binding</keyword>
<evidence type="ECO:0000256" key="4">
    <source>
        <dbReference type="ARBA" id="ARBA00022833"/>
    </source>
</evidence>
<dbReference type="InterPro" id="IPR050439">
    <property type="entry name" value="ADAMTS_ADAMTS-like"/>
</dbReference>
<keyword evidence="1" id="KW-0645">Protease</keyword>
<dbReference type="AlphaFoldDB" id="A0A1S0UF88"/>
<feature type="binding site" evidence="8">
    <location>
        <position position="86"/>
    </location>
    <ligand>
        <name>Zn(2+)</name>
        <dbReference type="ChEBI" id="CHEBI:29105"/>
        <note>catalytic</note>
    </ligand>
</feature>
<dbReference type="InterPro" id="IPR001590">
    <property type="entry name" value="Peptidase_M12B"/>
</dbReference>
<protein>
    <recommendedName>
        <fullName evidence="9">Peptidase M12B domain-containing protein</fullName>
    </recommendedName>
</protein>
<dbReference type="InParanoid" id="A0A1S0UF88"/>
<keyword evidence="4 8" id="KW-0862">Zinc</keyword>
<dbReference type="GO" id="GO:0046872">
    <property type="term" value="F:metal ion binding"/>
    <property type="evidence" value="ECO:0007669"/>
    <property type="project" value="UniProtKB-KW"/>
</dbReference>
<dbReference type="CTD" id="9951012"/>
<evidence type="ECO:0000256" key="8">
    <source>
        <dbReference type="PROSITE-ProRule" id="PRU00276"/>
    </source>
</evidence>
<dbReference type="Pfam" id="PF25379">
    <property type="entry name" value="Adt-1"/>
    <property type="match status" value="1"/>
</dbReference>
<feature type="active site" evidence="8">
    <location>
        <position position="87"/>
    </location>
</feature>
<dbReference type="Gene3D" id="2.20.100.10">
    <property type="entry name" value="Thrombospondin type-1 (TSP1) repeat"/>
    <property type="match status" value="1"/>
</dbReference>
<dbReference type="EMBL" id="JH712330">
    <property type="protein sequence ID" value="EJD74342.1"/>
    <property type="molecule type" value="Genomic_DNA"/>
</dbReference>
<evidence type="ECO:0000313" key="10">
    <source>
        <dbReference type="EMBL" id="EJD74342.1"/>
    </source>
</evidence>
<feature type="binding site" evidence="8">
    <location>
        <position position="96"/>
    </location>
    <ligand>
        <name>Zn(2+)</name>
        <dbReference type="ChEBI" id="CHEBI:29105"/>
        <note>catalytic</note>
    </ligand>
</feature>
<dbReference type="OMA" id="MCKSERR"/>
<keyword evidence="7" id="KW-0325">Glycoprotein</keyword>
<organism evidence="10">
    <name type="scientific">Loa loa</name>
    <name type="common">Eye worm</name>
    <name type="synonym">Filaria loa</name>
    <dbReference type="NCBI Taxonomy" id="7209"/>
    <lineage>
        <taxon>Eukaryota</taxon>
        <taxon>Metazoa</taxon>
        <taxon>Ecdysozoa</taxon>
        <taxon>Nematoda</taxon>
        <taxon>Chromadorea</taxon>
        <taxon>Rhabditida</taxon>
        <taxon>Spirurina</taxon>
        <taxon>Spiruromorpha</taxon>
        <taxon>Filarioidea</taxon>
        <taxon>Onchocercidae</taxon>
        <taxon>Loa</taxon>
    </lineage>
</organism>
<name>A0A1S0UF88_LOALO</name>
<dbReference type="InterPro" id="IPR024079">
    <property type="entry name" value="MetalloPept_cat_dom_sf"/>
</dbReference>
<feature type="domain" description="Peptidase M12B" evidence="9">
    <location>
        <begin position="1"/>
        <end position="134"/>
    </location>
</feature>
<keyword evidence="6" id="KW-1015">Disulfide bond</keyword>
<dbReference type="InterPro" id="IPR041645">
    <property type="entry name" value="ADAMTS_CR_2"/>
</dbReference>
<dbReference type="InterPro" id="IPR057401">
    <property type="entry name" value="Adt-1/2-like_dom"/>
</dbReference>
<dbReference type="GO" id="GO:0031012">
    <property type="term" value="C:extracellular matrix"/>
    <property type="evidence" value="ECO:0007669"/>
    <property type="project" value="TreeGrafter"/>
</dbReference>
<evidence type="ECO:0000256" key="5">
    <source>
        <dbReference type="ARBA" id="ARBA00023049"/>
    </source>
</evidence>
<dbReference type="KEGG" id="loa:LOAG_18335"/>
<evidence type="ECO:0000256" key="3">
    <source>
        <dbReference type="ARBA" id="ARBA00022801"/>
    </source>
</evidence>
<sequence>MSRNLHANGNATLLLDLFCTYQANINQNDKNNKRWDHAILFTGYDLYHDKNHTLAGYTSANGMCNERKSCTISEGLDFSAVFIVAHEIGHNLGMKHDGENGCNESCCIMSTSIGTGRTSWSSCSVQELNYFIAQLDRNDTIENCLRITDIRYKRIPKILAGQMYTLDEQCVQFHGICWKHEIKHGKHISDVCKMIWCSNGEGIIRSAHPALEYSYCGYQMWCIEGHCVPVIPEVVNLRHGGWSNWKDEGHGNCITECVPCQISGQIRVRRSTRHCDNPYPHNGGSYCIGDDTRGIRCQQDKCDGLTIKQFATKSCTKLRDNGELSTKNLTGEGMQYSADLCKIWCFLSHERIRTTTIFPDGTPCGTEHYCIKGRCRKLNCNGRAIVELSSHCPKRNEIIQNGSMQLMRKHVKIIINNATNQLIKQS</sequence>
<dbReference type="InterPro" id="IPR036383">
    <property type="entry name" value="TSP1_rpt_sf"/>
</dbReference>
<reference evidence="10" key="1">
    <citation type="submission" date="2012-04" db="EMBL/GenBank/DDBJ databases">
        <title>The Genome Sequence of Loa loa.</title>
        <authorList>
            <consortium name="The Broad Institute Genome Sequencing Platform"/>
            <consortium name="Broad Institute Genome Sequencing Center for Infectious Disease"/>
            <person name="Nutman T.B."/>
            <person name="Fink D.L."/>
            <person name="Russ C."/>
            <person name="Young S."/>
            <person name="Zeng Q."/>
            <person name="Gargeya S."/>
            <person name="Alvarado L."/>
            <person name="Berlin A."/>
            <person name="Chapman S.B."/>
            <person name="Chen Z."/>
            <person name="Freedman E."/>
            <person name="Gellesch M."/>
            <person name="Goldberg J."/>
            <person name="Griggs A."/>
            <person name="Gujja S."/>
            <person name="Heilman E.R."/>
            <person name="Heiman D."/>
            <person name="Howarth C."/>
            <person name="Mehta T."/>
            <person name="Neiman D."/>
            <person name="Pearson M."/>
            <person name="Roberts A."/>
            <person name="Saif S."/>
            <person name="Shea T."/>
            <person name="Shenoy N."/>
            <person name="Sisk P."/>
            <person name="Stolte C."/>
            <person name="Sykes S."/>
            <person name="White J."/>
            <person name="Yandava C."/>
            <person name="Haas B."/>
            <person name="Henn M.R."/>
            <person name="Nusbaum C."/>
            <person name="Birren B."/>
        </authorList>
    </citation>
    <scope>NUCLEOTIDE SEQUENCE [LARGE SCALE GENOMIC DNA]</scope>
</reference>
<evidence type="ECO:0000256" key="7">
    <source>
        <dbReference type="ARBA" id="ARBA00023180"/>
    </source>
</evidence>
<accession>A0A1S0UF88</accession>
<evidence type="ECO:0000256" key="2">
    <source>
        <dbReference type="ARBA" id="ARBA00022723"/>
    </source>
</evidence>
<evidence type="ECO:0000259" key="9">
    <source>
        <dbReference type="PROSITE" id="PS50215"/>
    </source>
</evidence>
<dbReference type="Gene3D" id="3.40.1620.60">
    <property type="match status" value="2"/>
</dbReference>
<evidence type="ECO:0000256" key="6">
    <source>
        <dbReference type="ARBA" id="ARBA00023157"/>
    </source>
</evidence>
<feature type="binding site" evidence="8">
    <location>
        <position position="90"/>
    </location>
    <ligand>
        <name>Zn(2+)</name>
        <dbReference type="ChEBI" id="CHEBI:29105"/>
        <note>catalytic</note>
    </ligand>
</feature>
<dbReference type="PANTHER" id="PTHR13723:SF291">
    <property type="entry name" value="PEPTIDASE M12B DOMAIN-CONTAINING PROTEIN"/>
    <property type="match status" value="1"/>
</dbReference>
<dbReference type="GO" id="GO:0030198">
    <property type="term" value="P:extracellular matrix organization"/>
    <property type="evidence" value="ECO:0007669"/>
    <property type="project" value="TreeGrafter"/>
</dbReference>
<evidence type="ECO:0000256" key="1">
    <source>
        <dbReference type="ARBA" id="ARBA00022670"/>
    </source>
</evidence>
<comment type="caution">
    <text evidence="8">Lacks conserved residue(s) required for the propagation of feature annotation.</text>
</comment>
<dbReference type="Pfam" id="PF01421">
    <property type="entry name" value="Reprolysin"/>
    <property type="match status" value="1"/>
</dbReference>
<proteinExistence type="predicted"/>
<dbReference type="Pfam" id="PF17771">
    <property type="entry name" value="ADAMTS_CR_2"/>
    <property type="match status" value="1"/>
</dbReference>
<keyword evidence="5" id="KW-0482">Metalloprotease</keyword>
<dbReference type="Gene3D" id="3.40.390.10">
    <property type="entry name" value="Collagenase (Catalytic Domain)"/>
    <property type="match status" value="1"/>
</dbReference>
<dbReference type="OrthoDB" id="10035764at2759"/>
<dbReference type="GeneID" id="9951012"/>
<keyword evidence="3" id="KW-0378">Hydrolase</keyword>